<dbReference type="InterPro" id="IPR010593">
    <property type="entry name" value="DUF1159"/>
</dbReference>
<dbReference type="STRING" id="716928.GCA_000261485_00949"/>
<evidence type="ECO:0000256" key="1">
    <source>
        <dbReference type="SAM" id="MobiDB-lite"/>
    </source>
</evidence>
<proteinExistence type="predicted"/>
<sequence>MLARASRLGPNCKQKVASVRQEKPRKGVVQISEVANGLIDPVLAKRAGINTMLLGSWDEIAGADFADCTRPEKIAWPRRASEFGADGGYQPGVLTVACEGARALFLTHAQGELIQRINGFFGFHAIGQLRIVQKPVAAPPKRRGPPRPLTGEPARRLESMIDGIESETLKAALTRLGTAVLSSRRK</sequence>
<dbReference type="InterPro" id="IPR007922">
    <property type="entry name" value="DciA-like"/>
</dbReference>
<evidence type="ECO:0008006" key="4">
    <source>
        <dbReference type="Google" id="ProtNLM"/>
    </source>
</evidence>
<protein>
    <recommendedName>
        <fullName evidence="4">DUF721 domain-containing protein</fullName>
    </recommendedName>
</protein>
<keyword evidence="3" id="KW-1185">Reference proteome</keyword>
<gene>
    <name evidence="2" type="ORF">SJ05684_c05450</name>
</gene>
<reference evidence="2 3" key="1">
    <citation type="submission" date="2017-08" db="EMBL/GenBank/DDBJ databases">
        <title>Multipartite genome sequences of Sinorhizobium species nodulating soybeans.</title>
        <authorList>
            <person name="Tian C.F."/>
        </authorList>
    </citation>
    <scope>NUCLEOTIDE SEQUENCE [LARGE SCALE GENOMIC DNA]</scope>
    <source>
        <strain evidence="2 3">CCBAU 05684</strain>
    </source>
</reference>
<organism evidence="2 3">
    <name type="scientific">Sinorhizobium sojae CCBAU 05684</name>
    <dbReference type="NCBI Taxonomy" id="716928"/>
    <lineage>
        <taxon>Bacteria</taxon>
        <taxon>Pseudomonadati</taxon>
        <taxon>Pseudomonadota</taxon>
        <taxon>Alphaproteobacteria</taxon>
        <taxon>Hyphomicrobiales</taxon>
        <taxon>Rhizobiaceae</taxon>
        <taxon>Sinorhizobium/Ensifer group</taxon>
        <taxon>Sinorhizobium</taxon>
    </lineage>
</organism>
<dbReference type="KEGG" id="esj:SJ05684_c05450"/>
<dbReference type="Pfam" id="PF05258">
    <property type="entry name" value="DciA"/>
    <property type="match status" value="1"/>
</dbReference>
<dbReference type="Proteomes" id="UP000217211">
    <property type="component" value="Chromosome"/>
</dbReference>
<name>A0A249P7W2_9HYPH</name>
<dbReference type="AlphaFoldDB" id="A0A249P7W2"/>
<evidence type="ECO:0000313" key="3">
    <source>
        <dbReference type="Proteomes" id="UP000217211"/>
    </source>
</evidence>
<dbReference type="EMBL" id="CP023067">
    <property type="protein sequence ID" value="ASY62011.1"/>
    <property type="molecule type" value="Genomic_DNA"/>
</dbReference>
<dbReference type="eggNOG" id="COG5389">
    <property type="taxonomic scope" value="Bacteria"/>
</dbReference>
<feature type="region of interest" description="Disordered" evidence="1">
    <location>
        <begin position="136"/>
        <end position="155"/>
    </location>
</feature>
<dbReference type="PIRSF" id="PIRSF032064">
    <property type="entry name" value="UCP032064"/>
    <property type="match status" value="1"/>
</dbReference>
<accession>A0A249P7W2</accession>
<evidence type="ECO:0000313" key="2">
    <source>
        <dbReference type="EMBL" id="ASY62011.1"/>
    </source>
</evidence>